<evidence type="ECO:0000256" key="2">
    <source>
        <dbReference type="SAM" id="Phobius"/>
    </source>
</evidence>
<feature type="region of interest" description="Disordered" evidence="1">
    <location>
        <begin position="91"/>
        <end position="113"/>
    </location>
</feature>
<dbReference type="RefSeq" id="WP_425307860.1">
    <property type="nucleotide sequence ID" value="NZ_CP154795.1"/>
</dbReference>
<evidence type="ECO:0000313" key="4">
    <source>
        <dbReference type="Proteomes" id="UP001442841"/>
    </source>
</evidence>
<organism evidence="3 4">
    <name type="scientific">Ammonicoccus fulvus</name>
    <dbReference type="NCBI Taxonomy" id="3138240"/>
    <lineage>
        <taxon>Bacteria</taxon>
        <taxon>Bacillati</taxon>
        <taxon>Actinomycetota</taxon>
        <taxon>Actinomycetes</taxon>
        <taxon>Propionibacteriales</taxon>
        <taxon>Propionibacteriaceae</taxon>
        <taxon>Ammonicoccus</taxon>
    </lineage>
</organism>
<accession>A0ABZ3FNP3</accession>
<evidence type="ECO:0000313" key="3">
    <source>
        <dbReference type="EMBL" id="XAN06430.1"/>
    </source>
</evidence>
<gene>
    <name evidence="3" type="ORF">AADG42_03600</name>
</gene>
<keyword evidence="4" id="KW-1185">Reference proteome</keyword>
<keyword evidence="2" id="KW-1133">Transmembrane helix</keyword>
<keyword evidence="2" id="KW-0812">Transmembrane</keyword>
<keyword evidence="2" id="KW-0472">Membrane</keyword>
<dbReference type="Proteomes" id="UP001442841">
    <property type="component" value="Chromosome"/>
</dbReference>
<protein>
    <submittedName>
        <fullName evidence="3">Uncharacterized protein</fullName>
    </submittedName>
</protein>
<name>A0ABZ3FNP3_9ACTN</name>
<dbReference type="EMBL" id="CP154795">
    <property type="protein sequence ID" value="XAN06430.1"/>
    <property type="molecule type" value="Genomic_DNA"/>
</dbReference>
<proteinExistence type="predicted"/>
<evidence type="ECO:0000256" key="1">
    <source>
        <dbReference type="SAM" id="MobiDB-lite"/>
    </source>
</evidence>
<feature type="transmembrane region" description="Helical" evidence="2">
    <location>
        <begin position="20"/>
        <end position="42"/>
    </location>
</feature>
<reference evidence="3 4" key="1">
    <citation type="submission" date="2024-04" db="EMBL/GenBank/DDBJ databases">
        <title>Isolation of an actinomycete strain from pig manure.</title>
        <authorList>
            <person name="Gong T."/>
            <person name="Yu Z."/>
            <person name="An M."/>
            <person name="Wei C."/>
            <person name="Yang W."/>
            <person name="Liu L."/>
        </authorList>
    </citation>
    <scope>NUCLEOTIDE SEQUENCE [LARGE SCALE GENOMIC DNA]</scope>
    <source>
        <strain evidence="3 4">ZF39</strain>
    </source>
</reference>
<feature type="transmembrane region" description="Helical" evidence="2">
    <location>
        <begin position="54"/>
        <end position="77"/>
    </location>
</feature>
<sequence length="113" mass="11771">MLRDIGLWHGPVAGGWLRWLVVVGAGIQVVAALAAAVLIAFTTRWPTAPEPFHAGTPLVAVAAVLAVGIVGGLRLAWGTRSLAAARFSWPAGRSGVRTTPSREPAHSARPGHR</sequence>